<evidence type="ECO:0000313" key="2">
    <source>
        <dbReference type="Proteomes" id="UP000886653"/>
    </source>
</evidence>
<proteinExistence type="predicted"/>
<name>A0A9P6NQZ6_9BASI</name>
<dbReference type="EMBL" id="MU167242">
    <property type="protein sequence ID" value="KAG0147950.1"/>
    <property type="molecule type" value="Genomic_DNA"/>
</dbReference>
<reference evidence="1" key="1">
    <citation type="submission" date="2013-11" db="EMBL/GenBank/DDBJ databases">
        <title>Genome sequence of the fusiform rust pathogen reveals effectors for host alternation and coevolution with pine.</title>
        <authorList>
            <consortium name="DOE Joint Genome Institute"/>
            <person name="Smith K."/>
            <person name="Pendleton A."/>
            <person name="Kubisiak T."/>
            <person name="Anderson C."/>
            <person name="Salamov A."/>
            <person name="Aerts A."/>
            <person name="Riley R."/>
            <person name="Clum A."/>
            <person name="Lindquist E."/>
            <person name="Ence D."/>
            <person name="Campbell M."/>
            <person name="Kronenberg Z."/>
            <person name="Feau N."/>
            <person name="Dhillon B."/>
            <person name="Hamelin R."/>
            <person name="Burleigh J."/>
            <person name="Smith J."/>
            <person name="Yandell M."/>
            <person name="Nelson C."/>
            <person name="Grigoriev I."/>
            <person name="Davis J."/>
        </authorList>
    </citation>
    <scope>NUCLEOTIDE SEQUENCE</scope>
    <source>
        <strain evidence="1">G11</strain>
    </source>
</reference>
<organism evidence="1 2">
    <name type="scientific">Cronartium quercuum f. sp. fusiforme G11</name>
    <dbReference type="NCBI Taxonomy" id="708437"/>
    <lineage>
        <taxon>Eukaryota</taxon>
        <taxon>Fungi</taxon>
        <taxon>Dikarya</taxon>
        <taxon>Basidiomycota</taxon>
        <taxon>Pucciniomycotina</taxon>
        <taxon>Pucciniomycetes</taxon>
        <taxon>Pucciniales</taxon>
        <taxon>Coleosporiaceae</taxon>
        <taxon>Cronartium</taxon>
    </lineage>
</organism>
<keyword evidence="2" id="KW-1185">Reference proteome</keyword>
<accession>A0A9P6NQZ6</accession>
<protein>
    <submittedName>
        <fullName evidence="1">Uncharacterized protein</fullName>
    </submittedName>
</protein>
<sequence length="848" mass="95812">MKMKLHCFTQSLVLWILAKCYVSMIIPLVGIDANSQTLDRSLAFDSHKNSVPYPNPQDILINPGENRKQKSFYSQCDDFIQNLIKALSFRLPEKSYTDLSGLKNGILNSLTGLIMRYHVKERQNMWWVFASDATSKLGRHVLFAQISQKLTSQDLSRNLNRFFKSLCLTSEFLGNNFDVFYGKAYEAYMGFTHLVEHFAAASIKSREYIQKIKFKHNSDWSYTVSHGGKIVGFNSINDCIFGIRYQNQNLDISKLIFLDPFHSSTSQEREAIREEISNNGYFITERNLKVVSDLQNCLSYKPEVEPKFPEGLTQLKEWSSFLVKLQKCVPHHGLILTRVGQIYSLAMDHIDHNEGLQRLLKDMINSFFENIKEDELAKGLEEKLLNTIAFVFLVEELSERVTNILIKRFPPESFTYSDTKKKCTAFFKYVLCSHSAQSQRKKTAKRYREAAKEMPNKYGKMYRQYLLVSQTFKKLFSAIRDGSFEELLYNDFGKELKLILESDTASHEITSISSSRSSSSLAETSDFNMFSTLSNNNQQNLKSDYSFTKNRSKRKPSMSIYIKNGPKRHVVAEDMVIHIKETGTQKTGITTNAGSSSSTQSGVLHGMKQSEAGLVTQTLPTPTFTVPDENTRIVSSLKTSSHDGDNSADRNKNTRVCANTQQITVIGTEDSGHLKLASSSGKTCQKLPTAISSGDLQISTLAKIYQLMACHTQSSHMSGSCSQNLLHSKIGLDDSNSPSHSLSCGTKRKLHKVLSTLDSHQDEDDYIETGLSNSGDCYVSFSERPENILSPKHSNILPVTQQRPENPYPPVVKVGNKELNKNPNPKELRLFGTTFPIFNKDCDTSDAK</sequence>
<evidence type="ECO:0000313" key="1">
    <source>
        <dbReference type="EMBL" id="KAG0147950.1"/>
    </source>
</evidence>
<dbReference type="Proteomes" id="UP000886653">
    <property type="component" value="Unassembled WGS sequence"/>
</dbReference>
<dbReference type="AlphaFoldDB" id="A0A9P6NQZ6"/>
<comment type="caution">
    <text evidence="1">The sequence shown here is derived from an EMBL/GenBank/DDBJ whole genome shotgun (WGS) entry which is preliminary data.</text>
</comment>
<gene>
    <name evidence="1" type="ORF">CROQUDRAFT_696113</name>
</gene>